<dbReference type="RefSeq" id="XP_067925580.1">
    <property type="nucleotide sequence ID" value="XM_068062452.1"/>
</dbReference>
<accession>A0A2C6LA61</accession>
<dbReference type="AlphaFoldDB" id="A0A2C6LA61"/>
<reference evidence="1 2" key="1">
    <citation type="journal article" date="2017" name="Int. J. Parasitol.">
        <title>The genome of the protozoan parasite Cystoisospora suis and a reverse vaccinology approach to identify vaccine candidates.</title>
        <authorList>
            <person name="Palmieri N."/>
            <person name="Shrestha A."/>
            <person name="Ruttkowski B."/>
            <person name="Beck T."/>
            <person name="Vogl C."/>
            <person name="Tomley F."/>
            <person name="Blake D.P."/>
            <person name="Joachim A."/>
        </authorList>
    </citation>
    <scope>NUCLEOTIDE SEQUENCE [LARGE SCALE GENOMIC DNA]</scope>
    <source>
        <strain evidence="1 2">Wien I</strain>
    </source>
</reference>
<dbReference type="EMBL" id="MIGC01000938">
    <property type="protein sequence ID" value="PHJ23906.1"/>
    <property type="molecule type" value="Genomic_DNA"/>
</dbReference>
<protein>
    <submittedName>
        <fullName evidence="1">Uncharacterized protein</fullName>
    </submittedName>
</protein>
<name>A0A2C6LA61_9APIC</name>
<sequence>MNSWASQGQAFLPEATPLIYSDGQHTYICVQGPSGPEYIQRPHSPVPPGAGVVCSPPSPLSYLAPASGLVSETTTVCSTGCASEFASCGGSETADSEEVASDGRQFSCGKRRLDGTTVSSNASRHCHIEDEDSCNRALKHSRSFGLTHVMPFSSA</sequence>
<evidence type="ECO:0000313" key="2">
    <source>
        <dbReference type="Proteomes" id="UP000221165"/>
    </source>
</evidence>
<dbReference type="Proteomes" id="UP000221165">
    <property type="component" value="Unassembled WGS sequence"/>
</dbReference>
<evidence type="ECO:0000313" key="1">
    <source>
        <dbReference type="EMBL" id="PHJ23906.1"/>
    </source>
</evidence>
<dbReference type="VEuPathDB" id="ToxoDB:CSUI_002250"/>
<dbReference type="GeneID" id="94425663"/>
<gene>
    <name evidence="1" type="ORF">CSUI_002250</name>
</gene>
<keyword evidence="2" id="KW-1185">Reference proteome</keyword>
<comment type="caution">
    <text evidence="1">The sequence shown here is derived from an EMBL/GenBank/DDBJ whole genome shotgun (WGS) entry which is preliminary data.</text>
</comment>
<dbReference type="OrthoDB" id="330339at2759"/>
<organism evidence="1 2">
    <name type="scientific">Cystoisospora suis</name>
    <dbReference type="NCBI Taxonomy" id="483139"/>
    <lineage>
        <taxon>Eukaryota</taxon>
        <taxon>Sar</taxon>
        <taxon>Alveolata</taxon>
        <taxon>Apicomplexa</taxon>
        <taxon>Conoidasida</taxon>
        <taxon>Coccidia</taxon>
        <taxon>Eucoccidiorida</taxon>
        <taxon>Eimeriorina</taxon>
        <taxon>Sarcocystidae</taxon>
        <taxon>Cystoisospora</taxon>
    </lineage>
</organism>
<proteinExistence type="predicted"/>